<reference evidence="1 2" key="1">
    <citation type="submission" date="2021-07" db="EMBL/GenBank/DDBJ databases">
        <title>Paenibacillus radiodurans sp. nov., isolated from the southeastern edge of Tengger Desert.</title>
        <authorList>
            <person name="Zhang G."/>
        </authorList>
    </citation>
    <scope>NUCLEOTIDE SEQUENCE [LARGE SCALE GENOMIC DNA]</scope>
    <source>
        <strain evidence="1 2">CCM 7311</strain>
    </source>
</reference>
<evidence type="ECO:0000313" key="1">
    <source>
        <dbReference type="EMBL" id="MBW7462124.1"/>
    </source>
</evidence>
<feature type="non-terminal residue" evidence="1">
    <location>
        <position position="122"/>
    </location>
</feature>
<comment type="caution">
    <text evidence="1">The sequence shown here is derived from an EMBL/GenBank/DDBJ whole genome shotgun (WGS) entry which is preliminary data.</text>
</comment>
<evidence type="ECO:0000313" key="2">
    <source>
        <dbReference type="Proteomes" id="UP001519887"/>
    </source>
</evidence>
<protein>
    <submittedName>
        <fullName evidence="1">Uncharacterized protein</fullName>
    </submittedName>
</protein>
<dbReference type="Proteomes" id="UP001519887">
    <property type="component" value="Unassembled WGS sequence"/>
</dbReference>
<accession>A0ABS7CMF3</accession>
<organism evidence="1 2">
    <name type="scientific">Paenibacillus sepulcri</name>
    <dbReference type="NCBI Taxonomy" id="359917"/>
    <lineage>
        <taxon>Bacteria</taxon>
        <taxon>Bacillati</taxon>
        <taxon>Bacillota</taxon>
        <taxon>Bacilli</taxon>
        <taxon>Bacillales</taxon>
        <taxon>Paenibacillaceae</taxon>
        <taxon>Paenibacillus</taxon>
    </lineage>
</organism>
<feature type="non-terminal residue" evidence="1">
    <location>
        <position position="1"/>
    </location>
</feature>
<sequence length="122" mass="12600">VKVSMPAAALLDALQARSDAAIRVSVDGRSLLLQLGAIGNLPETANVSVTITQASDAASAALKEALSRQGAIPLLEHPIAFALDADGRWIDNGRYAERSIALPATADPDKTTAVWIDAKGGL</sequence>
<name>A0ABS7CMF3_9BACL</name>
<proteinExistence type="predicted"/>
<dbReference type="EMBL" id="JAHZIK010003605">
    <property type="protein sequence ID" value="MBW7462124.1"/>
    <property type="molecule type" value="Genomic_DNA"/>
</dbReference>
<gene>
    <name evidence="1" type="ORF">K0U00_49555</name>
</gene>
<keyword evidence="2" id="KW-1185">Reference proteome</keyword>